<dbReference type="GO" id="GO:0006310">
    <property type="term" value="P:DNA recombination"/>
    <property type="evidence" value="ECO:0007669"/>
    <property type="project" value="UniProtKB-KW"/>
</dbReference>
<dbReference type="Gene3D" id="3.40.50.300">
    <property type="entry name" value="P-loop containing nucleotide triphosphate hydrolases"/>
    <property type="match status" value="1"/>
</dbReference>
<keyword evidence="4" id="KW-0233">DNA recombination</keyword>
<dbReference type="SUPFAM" id="SSF52540">
    <property type="entry name" value="P-loop containing nucleoside triphosphate hydrolases"/>
    <property type="match status" value="1"/>
</dbReference>
<evidence type="ECO:0000256" key="2">
    <source>
        <dbReference type="ARBA" id="ARBA00022741"/>
    </source>
</evidence>
<evidence type="ECO:0000313" key="6">
    <source>
        <dbReference type="EMBL" id="KKL48460.1"/>
    </source>
</evidence>
<evidence type="ECO:0000256" key="4">
    <source>
        <dbReference type="ARBA" id="ARBA00023172"/>
    </source>
</evidence>
<sequence length="314" mass="35111">TISTGSTLLDLAISGGRKKGGGIPAGILVEIFGPAGSGKTVLLCEIAGGIKRGGGSTRFNDPEARLNKQFAKLFDLDVDEIEYSQPNTIPEVFLPVRSWNPEGDAIHGIFTDSLAALSTNLEMDKDEGDKMGMRRAKEFSEELRKTCRILAQKNFLMVASNQLRQDVDPLSFTKYTSPGGLAIGFYSSLRLRLAIIQKIVIKKTVGGKEVKRVVGIRSTVEVFKSSVWSPYRTAPITIYFDYGIDDIRQNLQFIKTYTKNEIYMIGDKNLDKSMDVSIAIIEKDNLEKKLKEEVIDLWEFIESKFEINRKPKVR</sequence>
<evidence type="ECO:0000256" key="3">
    <source>
        <dbReference type="ARBA" id="ARBA00022840"/>
    </source>
</evidence>
<dbReference type="PROSITE" id="PS50163">
    <property type="entry name" value="RECA_3"/>
    <property type="match status" value="1"/>
</dbReference>
<dbReference type="AlphaFoldDB" id="A0A0F9EU07"/>
<dbReference type="PRINTS" id="PR00142">
    <property type="entry name" value="RECA"/>
</dbReference>
<dbReference type="GO" id="GO:0005524">
    <property type="term" value="F:ATP binding"/>
    <property type="evidence" value="ECO:0007669"/>
    <property type="project" value="UniProtKB-KW"/>
</dbReference>
<dbReference type="InterPro" id="IPR013765">
    <property type="entry name" value="DNA_recomb/repair_RecA"/>
</dbReference>
<gene>
    <name evidence="6" type="ORF">LCGC14_2325310</name>
</gene>
<keyword evidence="2" id="KW-0547">Nucleotide-binding</keyword>
<keyword evidence="3" id="KW-0067">ATP-binding</keyword>
<dbReference type="Pfam" id="PF00154">
    <property type="entry name" value="RecA_N"/>
    <property type="match status" value="1"/>
</dbReference>
<reference evidence="6" key="1">
    <citation type="journal article" date="2015" name="Nature">
        <title>Complex archaea that bridge the gap between prokaryotes and eukaryotes.</title>
        <authorList>
            <person name="Spang A."/>
            <person name="Saw J.H."/>
            <person name="Jorgensen S.L."/>
            <person name="Zaremba-Niedzwiedzka K."/>
            <person name="Martijn J."/>
            <person name="Lind A.E."/>
            <person name="van Eijk R."/>
            <person name="Schleper C."/>
            <person name="Guy L."/>
            <person name="Ettema T.J."/>
        </authorList>
    </citation>
    <scope>NUCLEOTIDE SEQUENCE</scope>
</reference>
<proteinExistence type="inferred from homology"/>
<dbReference type="GO" id="GO:0003697">
    <property type="term" value="F:single-stranded DNA binding"/>
    <property type="evidence" value="ECO:0007669"/>
    <property type="project" value="InterPro"/>
</dbReference>
<dbReference type="InterPro" id="IPR049428">
    <property type="entry name" value="RecA-like_N"/>
</dbReference>
<name>A0A0F9EU07_9ZZZZ</name>
<dbReference type="InterPro" id="IPR020587">
    <property type="entry name" value="RecA_monomer-monomer_interface"/>
</dbReference>
<dbReference type="GO" id="GO:0008094">
    <property type="term" value="F:ATP-dependent activity, acting on DNA"/>
    <property type="evidence" value="ECO:0007669"/>
    <property type="project" value="InterPro"/>
</dbReference>
<feature type="non-terminal residue" evidence="6">
    <location>
        <position position="1"/>
    </location>
</feature>
<evidence type="ECO:0000259" key="5">
    <source>
        <dbReference type="PROSITE" id="PS50163"/>
    </source>
</evidence>
<feature type="domain" description="RecA family profile 2" evidence="5">
    <location>
        <begin position="176"/>
        <end position="249"/>
    </location>
</feature>
<organism evidence="6">
    <name type="scientific">marine sediment metagenome</name>
    <dbReference type="NCBI Taxonomy" id="412755"/>
    <lineage>
        <taxon>unclassified sequences</taxon>
        <taxon>metagenomes</taxon>
        <taxon>ecological metagenomes</taxon>
    </lineage>
</organism>
<dbReference type="EMBL" id="LAZR01033314">
    <property type="protein sequence ID" value="KKL48460.1"/>
    <property type="molecule type" value="Genomic_DNA"/>
</dbReference>
<dbReference type="GO" id="GO:0005829">
    <property type="term" value="C:cytosol"/>
    <property type="evidence" value="ECO:0007669"/>
    <property type="project" value="TreeGrafter"/>
</dbReference>
<comment type="caution">
    <text evidence="6">The sequence shown here is derived from an EMBL/GenBank/DDBJ whole genome shotgun (WGS) entry which is preliminary data.</text>
</comment>
<comment type="similarity">
    <text evidence="1">Belongs to the RecA family.</text>
</comment>
<dbReference type="PANTHER" id="PTHR45900">
    <property type="entry name" value="RECA"/>
    <property type="match status" value="1"/>
</dbReference>
<dbReference type="PANTHER" id="PTHR45900:SF1">
    <property type="entry name" value="MITOCHONDRIAL DNA REPAIR PROTEIN RECA HOMOLOG-RELATED"/>
    <property type="match status" value="1"/>
</dbReference>
<dbReference type="GO" id="GO:0006281">
    <property type="term" value="P:DNA repair"/>
    <property type="evidence" value="ECO:0007669"/>
    <property type="project" value="InterPro"/>
</dbReference>
<dbReference type="InterPro" id="IPR027417">
    <property type="entry name" value="P-loop_NTPase"/>
</dbReference>
<protein>
    <recommendedName>
        <fullName evidence="5">RecA family profile 2 domain-containing protein</fullName>
    </recommendedName>
</protein>
<evidence type="ECO:0000256" key="1">
    <source>
        <dbReference type="ARBA" id="ARBA00009391"/>
    </source>
</evidence>
<accession>A0A0F9EU07</accession>